<dbReference type="PROSITE" id="PS50017">
    <property type="entry name" value="DEATH_DOMAIN"/>
    <property type="match status" value="1"/>
</dbReference>
<evidence type="ECO:0000256" key="2">
    <source>
        <dbReference type="ARBA" id="ARBA00023043"/>
    </source>
</evidence>
<dbReference type="InterPro" id="IPR011029">
    <property type="entry name" value="DEATH-like_dom_sf"/>
</dbReference>
<comment type="caution">
    <text evidence="5">The sequence shown here is derived from an EMBL/GenBank/DDBJ whole genome shotgun (WGS) entry which is preliminary data.</text>
</comment>
<feature type="compositionally biased region" description="Basic and acidic residues" evidence="3">
    <location>
        <begin position="342"/>
        <end position="360"/>
    </location>
</feature>
<evidence type="ECO:0000256" key="3">
    <source>
        <dbReference type="SAM" id="MobiDB-lite"/>
    </source>
</evidence>
<protein>
    <submittedName>
        <fullName evidence="5">Ankyrin-2</fullName>
    </submittedName>
</protein>
<feature type="region of interest" description="Disordered" evidence="3">
    <location>
        <begin position="76"/>
        <end position="156"/>
    </location>
</feature>
<dbReference type="PANTHER" id="PTHR24123:SF141">
    <property type="entry name" value="ANKYRIN 2, ISOFORM U"/>
    <property type="match status" value="1"/>
</dbReference>
<feature type="region of interest" description="Disordered" evidence="3">
    <location>
        <begin position="830"/>
        <end position="863"/>
    </location>
</feature>
<evidence type="ECO:0000259" key="4">
    <source>
        <dbReference type="PROSITE" id="PS50017"/>
    </source>
</evidence>
<feature type="compositionally biased region" description="Basic and acidic residues" evidence="3">
    <location>
        <begin position="1258"/>
        <end position="1272"/>
    </location>
</feature>
<feature type="region of interest" description="Disordered" evidence="3">
    <location>
        <begin position="1076"/>
        <end position="1095"/>
    </location>
</feature>
<feature type="compositionally biased region" description="Low complexity" evidence="3">
    <location>
        <begin position="132"/>
        <end position="143"/>
    </location>
</feature>
<feature type="domain" description="Death" evidence="4">
    <location>
        <begin position="472"/>
        <end position="536"/>
    </location>
</feature>
<dbReference type="EMBL" id="VCAZ01000062">
    <property type="protein sequence ID" value="TSN95660.1"/>
    <property type="molecule type" value="Genomic_DNA"/>
</dbReference>
<feature type="region of interest" description="Disordered" evidence="3">
    <location>
        <begin position="307"/>
        <end position="361"/>
    </location>
</feature>
<dbReference type="InterPro" id="IPR051165">
    <property type="entry name" value="Multifunctional_ANK_Repeat"/>
</dbReference>
<feature type="compositionally biased region" description="Basic and acidic residues" evidence="3">
    <location>
        <begin position="732"/>
        <end position="757"/>
    </location>
</feature>
<organism evidence="5 6">
    <name type="scientific">Bagarius yarrelli</name>
    <name type="common">Goonch</name>
    <name type="synonym">Bagrus yarrelli</name>
    <dbReference type="NCBI Taxonomy" id="175774"/>
    <lineage>
        <taxon>Eukaryota</taxon>
        <taxon>Metazoa</taxon>
        <taxon>Chordata</taxon>
        <taxon>Craniata</taxon>
        <taxon>Vertebrata</taxon>
        <taxon>Euteleostomi</taxon>
        <taxon>Actinopterygii</taxon>
        <taxon>Neopterygii</taxon>
        <taxon>Teleostei</taxon>
        <taxon>Ostariophysi</taxon>
        <taxon>Siluriformes</taxon>
        <taxon>Sisoridae</taxon>
        <taxon>Sisorinae</taxon>
        <taxon>Bagarius</taxon>
    </lineage>
</organism>
<dbReference type="PANTHER" id="PTHR24123">
    <property type="entry name" value="ANKYRIN REPEAT-CONTAINING"/>
    <property type="match status" value="1"/>
</dbReference>
<name>A0A556U8A1_BAGYA</name>
<dbReference type="Proteomes" id="UP000319801">
    <property type="component" value="Unassembled WGS sequence"/>
</dbReference>
<keyword evidence="6" id="KW-1185">Reference proteome</keyword>
<keyword evidence="1" id="KW-0677">Repeat</keyword>
<feature type="region of interest" description="Disordered" evidence="3">
    <location>
        <begin position="682"/>
        <end position="796"/>
    </location>
</feature>
<feature type="region of interest" description="Disordered" evidence="3">
    <location>
        <begin position="1124"/>
        <end position="1144"/>
    </location>
</feature>
<dbReference type="OrthoDB" id="20872at2759"/>
<reference evidence="5 6" key="1">
    <citation type="journal article" date="2019" name="Genome Biol. Evol.">
        <title>Whole-Genome Sequencing of the Giant Devil Catfish, Bagarius yarrelli.</title>
        <authorList>
            <person name="Jiang W."/>
            <person name="Lv Y."/>
            <person name="Cheng L."/>
            <person name="Yang K."/>
            <person name="Chao B."/>
            <person name="Wang X."/>
            <person name="Li Y."/>
            <person name="Pan X."/>
            <person name="You X."/>
            <person name="Zhang Y."/>
            <person name="Yang J."/>
            <person name="Li J."/>
            <person name="Zhang X."/>
            <person name="Liu S."/>
            <person name="Sun C."/>
            <person name="Yang J."/>
            <person name="Shi Q."/>
        </authorList>
    </citation>
    <scope>NUCLEOTIDE SEQUENCE [LARGE SCALE GENOMIC DNA]</scope>
    <source>
        <strain evidence="5">JWS20170419001</strain>
        <tissue evidence="5">Muscle</tissue>
    </source>
</reference>
<keyword evidence="2" id="KW-0040">ANK repeat</keyword>
<feature type="compositionally biased region" description="Low complexity" evidence="3">
    <location>
        <begin position="711"/>
        <end position="721"/>
    </location>
</feature>
<dbReference type="InterPro" id="IPR000488">
    <property type="entry name" value="Death_dom"/>
</dbReference>
<feature type="compositionally biased region" description="Basic and acidic residues" evidence="3">
    <location>
        <begin position="698"/>
        <end position="709"/>
    </location>
</feature>
<dbReference type="SMART" id="SM00005">
    <property type="entry name" value="DEATH"/>
    <property type="match status" value="1"/>
</dbReference>
<dbReference type="Pfam" id="PF00531">
    <property type="entry name" value="Death"/>
    <property type="match status" value="1"/>
</dbReference>
<proteinExistence type="predicted"/>
<accession>A0A556U8A1</accession>
<gene>
    <name evidence="5" type="ORF">Baya_9774</name>
</gene>
<feature type="region of interest" description="Disordered" evidence="3">
    <location>
        <begin position="1258"/>
        <end position="1283"/>
    </location>
</feature>
<feature type="compositionally biased region" description="Basic and acidic residues" evidence="3">
    <location>
        <begin position="77"/>
        <end position="101"/>
    </location>
</feature>
<evidence type="ECO:0000256" key="1">
    <source>
        <dbReference type="ARBA" id="ARBA00022737"/>
    </source>
</evidence>
<dbReference type="GO" id="GO:0007165">
    <property type="term" value="P:signal transduction"/>
    <property type="evidence" value="ECO:0007669"/>
    <property type="project" value="InterPro"/>
</dbReference>
<dbReference type="Gene3D" id="1.10.533.10">
    <property type="entry name" value="Death Domain, Fas"/>
    <property type="match status" value="1"/>
</dbReference>
<dbReference type="SUPFAM" id="SSF47986">
    <property type="entry name" value="DEATH domain"/>
    <property type="match status" value="1"/>
</dbReference>
<evidence type="ECO:0000313" key="5">
    <source>
        <dbReference type="EMBL" id="TSN95660.1"/>
    </source>
</evidence>
<sequence>MEVSPMHTDKQELIDENVSPKCIILEDKTAIAPDLHEDSAAVLMDNDSDTACHLTDEKPVEMPWSVIDTVSPVYDGKAMEEHPPHQYDHKENHEEKSEESLKLIQEVPWSAESDESERFKSQIEAEEQNIHSQSTETLSQESTPGVPSGQTPTENKQLSPFLFQEGKLFEMTRGGAVDMSRRSIEEEQDAFVFFPISGNLPDNSSCEDGGKRETSSEISLESMQVVSMQVVVEPKESESYLEGLKENDQNFDSSLADVDTAMSTVTHSIYTERDIESSDSSADDDQHSVIEIPTQDDLVHPNEKIMPATSCSSLSSPKDPAADPGSRKPKLKIPVKATSFDHTLEKGDSTEQNRRPRSEADVDISNFISGLPSLSVKLKSPVSKTAGVEETSSELHSDQHQHTCEFEGAEMSQTFLDDDRVSTQFLTPSVKEDIFETRPNWEDCVETQMQRLSDSSSPDHSQVNWNSDVDRKEEILSITADLLGFSWTELAKELEFSENEVQQVRVENPNSLQEQSSALLQRWSEREGKQATVQEVSPRMVRRVDISQKPPAAVSEEDLSVASIPDIASWAELGHTHSESIHGDILEELEVTQNVWTCQQGETHLTHTPPQEALLAAGQDEDRTINKPEDHNVLSLSPTAETPKPYFFNFSQSSIDSFSREILTNTPWNQSEVLTDMPVEHAEEHLASSPNDLSPVYEKSDIEESEKSSSHSRLSSSEASKGFQLTESNQRFQKELESSADQTRKRSAPEDLTRHTPDLTTTPAEYVFVDFESDQPPFEENADHKSSSYNEGNMAEPFENWNEKSQIPEAEAEAVSPESSQMLIPDVENFESSAGSEEARQLPEELDEDQNLSTKLQKHDPKGTQNIYTEDALMQQEVQVEKLFTSCSSILLHQDVSPVSHSDLSPQTPDTVRATQHFEFGDSLLERTLDQDLCQPTNTFSETAVVQMSKRPQSEPSYSCSFSEFDQTTARSLSTDEALALLHELVPTGTPLTDKEMVDHCVKKKITVSRRSKSDYETLTKPPSTGENSEIIEMQKKHAHVLQHAHHQSEQEMVLTTSGYSEVELEQHLELATFQPQKHGAKNLSTSESSEEENQNSIQKCMEAQVIQESLYVSKEKEEQLRLVGSSEEAPHHVDVMDDDDDVDDDNLKRVDGDVPLQSATEELFVEEWRTLHETQVCQRAEVRRCVSAEDRTERCSISRAVKRSVVKSDGDETEVLFTEEREAAEVQIVSESVGEAGIHFEETQLDTHLATTHDDITQSKAEEDKINDVHLTEGSGIEEADL</sequence>
<evidence type="ECO:0000313" key="6">
    <source>
        <dbReference type="Proteomes" id="UP000319801"/>
    </source>
</evidence>